<dbReference type="SUPFAM" id="SSF101447">
    <property type="entry name" value="Formin homology 2 domain (FH2 domain)"/>
    <property type="match status" value="1"/>
</dbReference>
<dbReference type="EMBL" id="QGNW01000379">
    <property type="protein sequence ID" value="RVW73961.1"/>
    <property type="molecule type" value="Genomic_DNA"/>
</dbReference>
<feature type="region of interest" description="Disordered" evidence="1">
    <location>
        <begin position="198"/>
        <end position="220"/>
    </location>
</feature>
<dbReference type="PANTHER" id="PTHR10593:SF236">
    <property type="entry name" value="PROTEIN INDETERMINATE-DOMAIN 11"/>
    <property type="match status" value="1"/>
</dbReference>
<feature type="region of interest" description="Disordered" evidence="1">
    <location>
        <begin position="62"/>
        <end position="94"/>
    </location>
</feature>
<dbReference type="AlphaFoldDB" id="A0A438GP33"/>
<protein>
    <submittedName>
        <fullName evidence="3">Protein indeterminate-domain 1</fullName>
    </submittedName>
</protein>
<evidence type="ECO:0000313" key="4">
    <source>
        <dbReference type="Proteomes" id="UP000288805"/>
    </source>
</evidence>
<organism evidence="3 4">
    <name type="scientific">Vitis vinifera</name>
    <name type="common">Grape</name>
    <dbReference type="NCBI Taxonomy" id="29760"/>
    <lineage>
        <taxon>Eukaryota</taxon>
        <taxon>Viridiplantae</taxon>
        <taxon>Streptophyta</taxon>
        <taxon>Embryophyta</taxon>
        <taxon>Tracheophyta</taxon>
        <taxon>Spermatophyta</taxon>
        <taxon>Magnoliopsida</taxon>
        <taxon>eudicotyledons</taxon>
        <taxon>Gunneridae</taxon>
        <taxon>Pentapetalae</taxon>
        <taxon>rosids</taxon>
        <taxon>Vitales</taxon>
        <taxon>Vitaceae</taxon>
        <taxon>Viteae</taxon>
        <taxon>Vitis</taxon>
    </lineage>
</organism>
<feature type="compositionally biased region" description="Polar residues" evidence="1">
    <location>
        <begin position="139"/>
        <end position="153"/>
    </location>
</feature>
<dbReference type="InterPro" id="IPR055185">
    <property type="entry name" value="C2CH-4th_BIRD-IDD"/>
</dbReference>
<evidence type="ECO:0000259" key="2">
    <source>
        <dbReference type="Pfam" id="PF22992"/>
    </source>
</evidence>
<dbReference type="Pfam" id="PF22992">
    <property type="entry name" value="C2CH-4th_BIRD-IDD"/>
    <property type="match status" value="1"/>
</dbReference>
<feature type="compositionally biased region" description="Pro residues" evidence="1">
    <location>
        <begin position="81"/>
        <end position="93"/>
    </location>
</feature>
<dbReference type="PANTHER" id="PTHR10593">
    <property type="entry name" value="SERINE/THREONINE-PROTEIN KINASE RIO"/>
    <property type="match status" value="1"/>
</dbReference>
<feature type="compositionally biased region" description="Polar residues" evidence="1">
    <location>
        <begin position="62"/>
        <end position="73"/>
    </location>
</feature>
<comment type="caution">
    <text evidence="3">The sequence shown here is derived from an EMBL/GenBank/DDBJ whole genome shotgun (WGS) entry which is preliminary data.</text>
</comment>
<evidence type="ECO:0000313" key="3">
    <source>
        <dbReference type="EMBL" id="RVW73961.1"/>
    </source>
</evidence>
<name>A0A438GP33_VITVI</name>
<accession>A0A438GP33</accession>
<gene>
    <name evidence="3" type="primary">IDD1_5</name>
    <name evidence="3" type="ORF">CK203_053192</name>
</gene>
<feature type="compositionally biased region" description="Low complexity" evidence="1">
    <location>
        <begin position="157"/>
        <end position="170"/>
    </location>
</feature>
<sequence length="318" mass="33960">MGRRSGNATSVRRNTQFNLIGKLTRRFVNKEYKCDCGTLFSRRDSFITHRAFCDALAEESAKTQTQTAVANPNSDEDPKIESPPPPPPPPPPLHQLLLPSTAVISAVLPIQSPEKPTKSLLFHSLSLILESSSFVGVAGESNSDLGRSTTSCHRLNASCSSSTSSSSNGTTSSSAFASLFVSSTASASLQQPQATGFSGLSRVMTRPDRPTELTPSSSTEPISLCLSTNHGSSIFGTAGQERRQYAPPPTACHVCHSPTTEGRSNGCGCNKCLSAAWFWNSFIYFFIRAARESAVEPPANGARKHVCGCRAGTWASLR</sequence>
<evidence type="ECO:0000256" key="1">
    <source>
        <dbReference type="SAM" id="MobiDB-lite"/>
    </source>
</evidence>
<reference evidence="3 4" key="1">
    <citation type="journal article" date="2018" name="PLoS Genet.">
        <title>Population sequencing reveals clonal diversity and ancestral inbreeding in the grapevine cultivar Chardonnay.</title>
        <authorList>
            <person name="Roach M.J."/>
            <person name="Johnson D.L."/>
            <person name="Bohlmann J."/>
            <person name="van Vuuren H.J."/>
            <person name="Jones S.J."/>
            <person name="Pretorius I.S."/>
            <person name="Schmidt S.A."/>
            <person name="Borneman A.R."/>
        </authorList>
    </citation>
    <scope>NUCLEOTIDE SEQUENCE [LARGE SCALE GENOMIC DNA]</scope>
    <source>
        <strain evidence="4">cv. Chardonnay</strain>
        <tissue evidence="3">Leaf</tissue>
    </source>
</reference>
<feature type="domain" description="BIRD-IDD transcription factor fourth C2HC zinc finger" evidence="2">
    <location>
        <begin position="31"/>
        <end position="68"/>
    </location>
</feature>
<dbReference type="Proteomes" id="UP000288805">
    <property type="component" value="Unassembled WGS sequence"/>
</dbReference>
<proteinExistence type="predicted"/>
<dbReference type="InterPro" id="IPR031140">
    <property type="entry name" value="IDD1-16"/>
</dbReference>
<feature type="region of interest" description="Disordered" evidence="1">
    <location>
        <begin position="139"/>
        <end position="170"/>
    </location>
</feature>